<organism evidence="2 3">
    <name type="scientific">Streptomyces siamensis</name>
    <dbReference type="NCBI Taxonomy" id="1274986"/>
    <lineage>
        <taxon>Bacteria</taxon>
        <taxon>Bacillati</taxon>
        <taxon>Actinomycetota</taxon>
        <taxon>Actinomycetes</taxon>
        <taxon>Kitasatosporales</taxon>
        <taxon>Streptomycetaceae</taxon>
        <taxon>Streptomyces</taxon>
    </lineage>
</organism>
<accession>A0ABP9IID5</accession>
<comment type="caution">
    <text evidence="2">The sequence shown here is derived from an EMBL/GenBank/DDBJ whole genome shotgun (WGS) entry which is preliminary data.</text>
</comment>
<feature type="region of interest" description="Disordered" evidence="1">
    <location>
        <begin position="1"/>
        <end position="64"/>
    </location>
</feature>
<keyword evidence="3" id="KW-1185">Reference proteome</keyword>
<proteinExistence type="predicted"/>
<evidence type="ECO:0000313" key="2">
    <source>
        <dbReference type="EMBL" id="GAA4997666.1"/>
    </source>
</evidence>
<gene>
    <name evidence="2" type="ORF">GCM10023335_08460</name>
</gene>
<protein>
    <submittedName>
        <fullName evidence="2">Uncharacterized protein</fullName>
    </submittedName>
</protein>
<reference evidence="3" key="1">
    <citation type="journal article" date="2019" name="Int. J. Syst. Evol. Microbiol.">
        <title>The Global Catalogue of Microorganisms (GCM) 10K type strain sequencing project: providing services to taxonomists for standard genome sequencing and annotation.</title>
        <authorList>
            <consortium name="The Broad Institute Genomics Platform"/>
            <consortium name="The Broad Institute Genome Sequencing Center for Infectious Disease"/>
            <person name="Wu L."/>
            <person name="Ma J."/>
        </authorList>
    </citation>
    <scope>NUCLEOTIDE SEQUENCE [LARGE SCALE GENOMIC DNA]</scope>
    <source>
        <strain evidence="3">JCM 18409</strain>
    </source>
</reference>
<evidence type="ECO:0000256" key="1">
    <source>
        <dbReference type="SAM" id="MobiDB-lite"/>
    </source>
</evidence>
<name>A0ABP9IID5_9ACTN</name>
<sequence>MPHRPPTSPRPHSADGPIPAAGPHHAPFSGRPTALTTPLTDRPTGPRHALAPPKPTAGDGAGAATPVIRMSVPACDIGSISHKVRTNRLIESMRAAAEIGPRPPIARRIGSH</sequence>
<dbReference type="Proteomes" id="UP001501759">
    <property type="component" value="Unassembled WGS sequence"/>
</dbReference>
<evidence type="ECO:0000313" key="3">
    <source>
        <dbReference type="Proteomes" id="UP001501759"/>
    </source>
</evidence>
<dbReference type="EMBL" id="BAABKB010000002">
    <property type="protein sequence ID" value="GAA4997666.1"/>
    <property type="molecule type" value="Genomic_DNA"/>
</dbReference>
<feature type="compositionally biased region" description="Low complexity" evidence="1">
    <location>
        <begin position="10"/>
        <end position="27"/>
    </location>
</feature>